<organism evidence="1 2">
    <name type="scientific">Acetobacter indonesiensis</name>
    <dbReference type="NCBI Taxonomy" id="104101"/>
    <lineage>
        <taxon>Bacteria</taxon>
        <taxon>Pseudomonadati</taxon>
        <taxon>Pseudomonadota</taxon>
        <taxon>Alphaproteobacteria</taxon>
        <taxon>Acetobacterales</taxon>
        <taxon>Acetobacteraceae</taxon>
        <taxon>Acetobacter</taxon>
    </lineage>
</organism>
<gene>
    <name evidence="1" type="ORF">HK17_03950</name>
</gene>
<reference evidence="2" key="1">
    <citation type="submission" date="2014-06" db="EMBL/GenBank/DDBJ databases">
        <authorList>
            <person name="Winans N.J."/>
            <person name="Newell P.D."/>
            <person name="Douglas A.E."/>
        </authorList>
    </citation>
    <scope>NUCLEOTIDE SEQUENCE [LARGE SCALE GENOMIC DNA]</scope>
</reference>
<dbReference type="EMBL" id="JOPA01000016">
    <property type="protein sequence ID" value="OUI94192.1"/>
    <property type="molecule type" value="Genomic_DNA"/>
</dbReference>
<evidence type="ECO:0000313" key="1">
    <source>
        <dbReference type="EMBL" id="OUI94192.1"/>
    </source>
</evidence>
<comment type="caution">
    <text evidence="1">The sequence shown here is derived from an EMBL/GenBank/DDBJ whole genome shotgun (WGS) entry which is preliminary data.</text>
</comment>
<name>A0A252AV08_9PROT</name>
<proteinExistence type="predicted"/>
<accession>A0A252AV08</accession>
<evidence type="ECO:0000313" key="2">
    <source>
        <dbReference type="Proteomes" id="UP000194641"/>
    </source>
</evidence>
<dbReference type="AlphaFoldDB" id="A0A252AV08"/>
<dbReference type="Proteomes" id="UP000194641">
    <property type="component" value="Unassembled WGS sequence"/>
</dbReference>
<protein>
    <submittedName>
        <fullName evidence="1">Uncharacterized protein</fullName>
    </submittedName>
</protein>
<sequence>MLIERQACRYRPVIVRAINFRSQLFPIWKWLGEVRKLKLSAIPQAVEAHRFAVKIITLTQFGANEIAFC</sequence>